<evidence type="ECO:0000256" key="2">
    <source>
        <dbReference type="ARBA" id="ARBA00022605"/>
    </source>
</evidence>
<dbReference type="KEGG" id="orm:HTY61_10115"/>
<keyword evidence="5" id="KW-0220">Diaminopimelate biosynthesis</keyword>
<accession>A0A6N1VIJ6</accession>
<dbReference type="InterPro" id="IPR011004">
    <property type="entry name" value="Trimer_LpxA-like_sf"/>
</dbReference>
<dbReference type="GO" id="GO:0019877">
    <property type="term" value="P:diaminopimelate biosynthetic process"/>
    <property type="evidence" value="ECO:0007669"/>
    <property type="project" value="UniProtKB-KW"/>
</dbReference>
<keyword evidence="6" id="KW-0457">Lysine biosynthesis</keyword>
<dbReference type="CDD" id="cd03358">
    <property type="entry name" value="LbH_WxcM_N_like"/>
    <property type="match status" value="1"/>
</dbReference>
<dbReference type="Gene3D" id="2.160.10.10">
    <property type="entry name" value="Hexapeptide repeat proteins"/>
    <property type="match status" value="1"/>
</dbReference>
<evidence type="ECO:0000256" key="1">
    <source>
        <dbReference type="ARBA" id="ARBA00007274"/>
    </source>
</evidence>
<dbReference type="EMBL" id="CP054836">
    <property type="protein sequence ID" value="QKV20618.1"/>
    <property type="molecule type" value="Genomic_DNA"/>
</dbReference>
<dbReference type="SUPFAM" id="SSF51161">
    <property type="entry name" value="Trimeric LpxA-like enzymes"/>
    <property type="match status" value="1"/>
</dbReference>
<dbReference type="GO" id="GO:0016746">
    <property type="term" value="F:acyltransferase activity"/>
    <property type="evidence" value="ECO:0007669"/>
    <property type="project" value="UniProtKB-KW"/>
</dbReference>
<keyword evidence="4" id="KW-0677">Repeat</keyword>
<dbReference type="InterPro" id="IPR001451">
    <property type="entry name" value="Hexapep"/>
</dbReference>
<evidence type="ECO:0000256" key="5">
    <source>
        <dbReference type="ARBA" id="ARBA00022915"/>
    </source>
</evidence>
<dbReference type="PROSITE" id="PS00101">
    <property type="entry name" value="HEXAPEP_TRANSFERASES"/>
    <property type="match status" value="2"/>
</dbReference>
<protein>
    <submittedName>
        <fullName evidence="8">N-acetyltransferase</fullName>
    </submittedName>
</protein>
<keyword evidence="3 8" id="KW-0808">Transferase</keyword>
<dbReference type="GO" id="GO:0009085">
    <property type="term" value="P:lysine biosynthetic process"/>
    <property type="evidence" value="ECO:0007669"/>
    <property type="project" value="UniProtKB-KW"/>
</dbReference>
<dbReference type="PANTHER" id="PTHR43300">
    <property type="entry name" value="ACETYLTRANSFERASE"/>
    <property type="match status" value="1"/>
</dbReference>
<keyword evidence="9" id="KW-1185">Reference proteome</keyword>
<evidence type="ECO:0000256" key="4">
    <source>
        <dbReference type="ARBA" id="ARBA00022737"/>
    </source>
</evidence>
<keyword evidence="7" id="KW-0012">Acyltransferase</keyword>
<evidence type="ECO:0000256" key="7">
    <source>
        <dbReference type="ARBA" id="ARBA00023315"/>
    </source>
</evidence>
<dbReference type="InterPro" id="IPR018357">
    <property type="entry name" value="Hexapep_transf_CS"/>
</dbReference>
<evidence type="ECO:0000313" key="9">
    <source>
        <dbReference type="Proteomes" id="UP000509367"/>
    </source>
</evidence>
<dbReference type="AlphaFoldDB" id="A0A6N1VIJ6"/>
<dbReference type="Pfam" id="PF00132">
    <property type="entry name" value="Hexapep"/>
    <property type="match status" value="2"/>
</dbReference>
<reference evidence="8 9" key="1">
    <citation type="submission" date="2020-06" db="EMBL/GenBank/DDBJ databases">
        <title>Oricola thermophila sp. nov. isolated from a tidal sediments.</title>
        <authorList>
            <person name="Kwon K.K."/>
            <person name="Yang S.-H."/>
            <person name="Park M.-J."/>
        </authorList>
    </citation>
    <scope>NUCLEOTIDE SEQUENCE [LARGE SCALE GENOMIC DNA]</scope>
    <source>
        <strain evidence="8 9">MEBiC13590</strain>
    </source>
</reference>
<sequence length="207" mass="22002">MDTAILGENVRIEDGAVVGHAYRKDHRPAEIGADSVVRRGTIIYTDVTTGVNFQTGHNVLVRGNTRIGDHVVIGTNAVIDGQVTIGSFVKIETNSYVPTHVTIGSRVFIGPGVTITNDRYPLKMRDQYVADGPAGPTIEDFVTIGGGVTICPGVTIGRGSFVAAGAVVTRDVPEYSLVKGVPGRISPLPEELREPNVALSWRGLVDQ</sequence>
<organism evidence="8 9">
    <name type="scientific">Oricola thermophila</name>
    <dbReference type="NCBI Taxonomy" id="2742145"/>
    <lineage>
        <taxon>Bacteria</taxon>
        <taxon>Pseudomonadati</taxon>
        <taxon>Pseudomonadota</taxon>
        <taxon>Alphaproteobacteria</taxon>
        <taxon>Hyphomicrobiales</taxon>
        <taxon>Ahrensiaceae</taxon>
        <taxon>Oricola</taxon>
    </lineage>
</organism>
<dbReference type="InterPro" id="IPR050179">
    <property type="entry name" value="Trans_hexapeptide_repeat"/>
</dbReference>
<comment type="similarity">
    <text evidence="1">Belongs to the transferase hexapeptide repeat family.</text>
</comment>
<evidence type="ECO:0000313" key="8">
    <source>
        <dbReference type="EMBL" id="QKV20618.1"/>
    </source>
</evidence>
<evidence type="ECO:0000256" key="6">
    <source>
        <dbReference type="ARBA" id="ARBA00023154"/>
    </source>
</evidence>
<proteinExistence type="inferred from homology"/>
<evidence type="ECO:0000256" key="3">
    <source>
        <dbReference type="ARBA" id="ARBA00022679"/>
    </source>
</evidence>
<name>A0A6N1VIJ6_9HYPH</name>
<keyword evidence="2" id="KW-0028">Amino-acid biosynthesis</keyword>
<dbReference type="PANTHER" id="PTHR43300:SF10">
    <property type="entry name" value="2,3,4,5-TETRAHYDROPYRIDINE-2,6-DICARBOXYLATE N-ACETYLTRANSFERASE"/>
    <property type="match status" value="1"/>
</dbReference>
<gene>
    <name evidence="8" type="ORF">HTY61_10115</name>
</gene>
<dbReference type="Proteomes" id="UP000509367">
    <property type="component" value="Chromosome"/>
</dbReference>